<evidence type="ECO:0000313" key="4">
    <source>
        <dbReference type="Proteomes" id="UP001196068"/>
    </source>
</evidence>
<comment type="caution">
    <text evidence="3">The sequence shown here is derived from an EMBL/GenBank/DDBJ whole genome shotgun (WGS) entry which is preliminary data.</text>
</comment>
<name>A0AAF1KJU6_9PROT</name>
<protein>
    <submittedName>
        <fullName evidence="3">AsmA family protein</fullName>
    </submittedName>
</protein>
<sequence length="641" mass="67399">MRFRRWMVVVAVPLLALGVLAVLFSWSWFIPMVEVRASAALGQPVTIGGLGVRLGRVTEVQLRDVVVANPAGFQGDAPFARVRELTVRLDVMAYLRGDGIVLPAIAVRGGDVQARLSADGVSNLALAAPSPALGNPATPTPAPAPGPRVRIGSIRVDETTAHVVYPELRGDVTAQIETREMPTAGLVVTAEGRGTYAGQPLTASFIGGTIADLNTNERPWPIALSIQNGRTEATVEGRLRDPFALAGADLRLSLAGPDLAMLTPLTGVPIPQTPPFRVAGRLDYSETHYRFTEIDGLVGRTDIGGTLTIDPRGRVPDVTAALRSRRVDLRDLAGFIGGQPVRGTPVRPDAAASGRVLPNAPVNVPKFEAANVHLQYEAGQVLGNSTPLDNLRVSLELVDGIVTIRPLRFGVGSGAIEADIVLTPQPEGTVQAVAGINFQQVDIARLMSAAGSRGGGALNGRARIESTGRSLAELLARGNGNLFLSTAGGNLSAFLVDISGLRLGNALLSGLGLPDRTELRCFVADFVLRRGVLESRATLLETADALISASGTVRLSDERIDMRLRSESKRPTVGALPTALLLTGSFSDPSIAPEVVELGVRGGLAVALGFAALPLALLPTIELGIGDDPRCADMRARVRRR</sequence>
<feature type="compositionally biased region" description="Low complexity" evidence="1">
    <location>
        <begin position="128"/>
        <end position="137"/>
    </location>
</feature>
<organism evidence="3 4">
    <name type="scientific">Plastoroseomonas arctica</name>
    <dbReference type="NCBI Taxonomy" id="1509237"/>
    <lineage>
        <taxon>Bacteria</taxon>
        <taxon>Pseudomonadati</taxon>
        <taxon>Pseudomonadota</taxon>
        <taxon>Alphaproteobacteria</taxon>
        <taxon>Acetobacterales</taxon>
        <taxon>Acetobacteraceae</taxon>
        <taxon>Plastoroseomonas</taxon>
    </lineage>
</organism>
<dbReference type="RefSeq" id="WP_211873911.1">
    <property type="nucleotide sequence ID" value="NZ_JAAEDH010000007.1"/>
</dbReference>
<keyword evidence="4" id="KW-1185">Reference proteome</keyword>
<dbReference type="EMBL" id="JAAEDH010000007">
    <property type="protein sequence ID" value="MBR0655079.1"/>
    <property type="molecule type" value="Genomic_DNA"/>
</dbReference>
<accession>A0AAF1KJU6</accession>
<dbReference type="GO" id="GO:0005886">
    <property type="term" value="C:plasma membrane"/>
    <property type="evidence" value="ECO:0007669"/>
    <property type="project" value="TreeGrafter"/>
</dbReference>
<evidence type="ECO:0000256" key="1">
    <source>
        <dbReference type="SAM" id="MobiDB-lite"/>
    </source>
</evidence>
<dbReference type="Proteomes" id="UP001196068">
    <property type="component" value="Unassembled WGS sequence"/>
</dbReference>
<reference evidence="3" key="2">
    <citation type="journal article" date="2021" name="Syst. Appl. Microbiol.">
        <title>Roseomonas hellenica sp. nov., isolated from roots of wild-growing Alkanna tinctoria.</title>
        <authorList>
            <person name="Rat A."/>
            <person name="Naranjo H.D."/>
            <person name="Lebbe L."/>
            <person name="Cnockaert M."/>
            <person name="Krigas N."/>
            <person name="Grigoriadou K."/>
            <person name="Maloupa E."/>
            <person name="Willems A."/>
        </authorList>
    </citation>
    <scope>NUCLEOTIDE SEQUENCE</scope>
    <source>
        <strain evidence="3">LMG 28251</strain>
    </source>
</reference>
<dbReference type="AlphaFoldDB" id="A0AAF1KJU6"/>
<proteinExistence type="predicted"/>
<dbReference type="InterPro" id="IPR052894">
    <property type="entry name" value="AsmA-related"/>
</dbReference>
<gene>
    <name evidence="3" type="ORF">GXW79_08300</name>
</gene>
<evidence type="ECO:0000313" key="3">
    <source>
        <dbReference type="EMBL" id="MBR0655079.1"/>
    </source>
</evidence>
<reference evidence="3" key="1">
    <citation type="submission" date="2020-01" db="EMBL/GenBank/DDBJ databases">
        <authorList>
            <person name="Rat A."/>
        </authorList>
    </citation>
    <scope>NUCLEOTIDE SEQUENCE</scope>
    <source>
        <strain evidence="3">LMG 28251</strain>
    </source>
</reference>
<dbReference type="Pfam" id="PF05170">
    <property type="entry name" value="AsmA"/>
    <property type="match status" value="1"/>
</dbReference>
<evidence type="ECO:0000259" key="2">
    <source>
        <dbReference type="Pfam" id="PF05170"/>
    </source>
</evidence>
<feature type="domain" description="AsmA" evidence="2">
    <location>
        <begin position="173"/>
        <end position="536"/>
    </location>
</feature>
<dbReference type="PANTHER" id="PTHR30441">
    <property type="entry name" value="DUF748 DOMAIN-CONTAINING PROTEIN"/>
    <property type="match status" value="1"/>
</dbReference>
<feature type="region of interest" description="Disordered" evidence="1">
    <location>
        <begin position="128"/>
        <end position="147"/>
    </location>
</feature>
<dbReference type="InterPro" id="IPR007844">
    <property type="entry name" value="AsmA"/>
</dbReference>
<dbReference type="GO" id="GO:0090313">
    <property type="term" value="P:regulation of protein targeting to membrane"/>
    <property type="evidence" value="ECO:0007669"/>
    <property type="project" value="TreeGrafter"/>
</dbReference>
<dbReference type="PANTHER" id="PTHR30441:SF9">
    <property type="entry name" value="ASMA FAMILY PROTEIN YHJG"/>
    <property type="match status" value="1"/>
</dbReference>